<proteinExistence type="predicted"/>
<dbReference type="RefSeq" id="WP_113062584.1">
    <property type="nucleotide sequence ID" value="NZ_UATH01000001.1"/>
</dbReference>
<feature type="region of interest" description="Disordered" evidence="1">
    <location>
        <begin position="329"/>
        <end position="350"/>
    </location>
</feature>
<feature type="region of interest" description="Disordered" evidence="1">
    <location>
        <begin position="1"/>
        <end position="21"/>
    </location>
</feature>
<accession>A0A2X1UWS4</accession>
<evidence type="ECO:0000313" key="3">
    <source>
        <dbReference type="Proteomes" id="UP000250242"/>
    </source>
</evidence>
<evidence type="ECO:0000313" key="2">
    <source>
        <dbReference type="EMBL" id="SPY08173.1"/>
    </source>
</evidence>
<protein>
    <submittedName>
        <fullName evidence="2">Uncharacterized protein</fullName>
    </submittedName>
</protein>
<feature type="compositionally biased region" description="Polar residues" evidence="1">
    <location>
        <begin position="341"/>
        <end position="350"/>
    </location>
</feature>
<sequence>MSGGGGGGRTQTSISKTEPADQVKPYLNPFMAHAAAIAMKPYEAYGGNRIADWNQDQLAGFNMTRQVANQSQAANSKSINHLNNVMGGQYLNYSPGTNQYLGQTSNVGSNQYLGAQTNVGTNQYAGQNAYLNDAIRSAQDDVTRQFNNNVQNSTDAAMARQGAFGGSAWRQAQAANQEMLNRQHADISTGMRMQDYGMQQQLAEADINRRLQAEQTDLARNAGLSEADINRRLQAQQTDLARNAGLDQERLNMANSNYQAERQRQLQAAQLIPGMSQAGYQNAQALLGIGDAQQGMTQDHLNQAYADWLERQNWDQRGLDIMGSAIGQTMGAGGTTSSTGPNPHQRNRTASALGGAISGSVMGAKMGGVAGIPGSLIGGGLGLIGGLL</sequence>
<dbReference type="AlphaFoldDB" id="A0A2X1UWS4"/>
<dbReference type="EMBL" id="UATH01000001">
    <property type="protein sequence ID" value="SPY08173.1"/>
    <property type="molecule type" value="Genomic_DNA"/>
</dbReference>
<evidence type="ECO:0000256" key="1">
    <source>
        <dbReference type="SAM" id="MobiDB-lite"/>
    </source>
</evidence>
<organism evidence="2 3">
    <name type="scientific">Oligella urethralis</name>
    <dbReference type="NCBI Taxonomy" id="90245"/>
    <lineage>
        <taxon>Bacteria</taxon>
        <taxon>Pseudomonadati</taxon>
        <taxon>Pseudomonadota</taxon>
        <taxon>Betaproteobacteria</taxon>
        <taxon>Burkholderiales</taxon>
        <taxon>Alcaligenaceae</taxon>
        <taxon>Oligella</taxon>
    </lineage>
</organism>
<dbReference type="Proteomes" id="UP000250242">
    <property type="component" value="Unassembled WGS sequence"/>
</dbReference>
<name>A0A2X1UWS4_9BURK</name>
<reference evidence="2 3" key="1">
    <citation type="submission" date="2018-06" db="EMBL/GenBank/DDBJ databases">
        <authorList>
            <consortium name="Pathogen Informatics"/>
            <person name="Doyle S."/>
        </authorList>
    </citation>
    <scope>NUCLEOTIDE SEQUENCE [LARGE SCALE GENOMIC DNA]</scope>
    <source>
        <strain evidence="2 3">NCTC11009</strain>
    </source>
</reference>
<gene>
    <name evidence="2" type="ORF">NCTC11009_01395</name>
</gene>